<evidence type="ECO:0000313" key="3">
    <source>
        <dbReference type="Proteomes" id="UP001296776"/>
    </source>
</evidence>
<feature type="region of interest" description="Disordered" evidence="1">
    <location>
        <begin position="45"/>
        <end position="74"/>
    </location>
</feature>
<keyword evidence="3" id="KW-1185">Reference proteome</keyword>
<protein>
    <submittedName>
        <fullName evidence="2">Uncharacterized protein</fullName>
    </submittedName>
</protein>
<dbReference type="RefSeq" id="WP_200348805.1">
    <property type="nucleotide sequence ID" value="NZ_NRSJ01000080.1"/>
</dbReference>
<proteinExistence type="predicted"/>
<reference evidence="2" key="1">
    <citation type="submission" date="2017-08" db="EMBL/GenBank/DDBJ databases">
        <authorList>
            <person name="Imhoff J.F."/>
            <person name="Rahn T."/>
            <person name="Kuenzel S."/>
            <person name="Neulinger S.C."/>
        </authorList>
    </citation>
    <scope>NUCLEOTIDE SEQUENCE</scope>
    <source>
        <strain evidence="2">DSM 11080</strain>
    </source>
</reference>
<dbReference type="AlphaFoldDB" id="A0AAJ0U8J8"/>
<organism evidence="2 3">
    <name type="scientific">Halochromatium glycolicum</name>
    <dbReference type="NCBI Taxonomy" id="85075"/>
    <lineage>
        <taxon>Bacteria</taxon>
        <taxon>Pseudomonadati</taxon>
        <taxon>Pseudomonadota</taxon>
        <taxon>Gammaproteobacteria</taxon>
        <taxon>Chromatiales</taxon>
        <taxon>Chromatiaceae</taxon>
        <taxon>Halochromatium</taxon>
    </lineage>
</organism>
<evidence type="ECO:0000313" key="2">
    <source>
        <dbReference type="EMBL" id="MBK1707319.1"/>
    </source>
</evidence>
<evidence type="ECO:0000256" key="1">
    <source>
        <dbReference type="SAM" id="MobiDB-lite"/>
    </source>
</evidence>
<gene>
    <name evidence="2" type="ORF">CKO40_22990</name>
</gene>
<comment type="caution">
    <text evidence="2">The sequence shown here is derived from an EMBL/GenBank/DDBJ whole genome shotgun (WGS) entry which is preliminary data.</text>
</comment>
<dbReference type="EMBL" id="NRSJ01000080">
    <property type="protein sequence ID" value="MBK1707319.1"/>
    <property type="molecule type" value="Genomic_DNA"/>
</dbReference>
<dbReference type="Proteomes" id="UP001296776">
    <property type="component" value="Unassembled WGS sequence"/>
</dbReference>
<accession>A0AAJ0U8J8</accession>
<sequence length="184" mass="19768">MRPILLLILIFAAVLLIQTVGRDTSALDTRLATMEARLERLSRQIEQLEKGNPPSAPSTTAPAPEREAQPAVASNTGDAVAWRLGARVDGEPLRVAARSLDRARDRVELLLEIKTPLDDATAWPRQQGQPAPVSVVVQDSSGSVIAEMPMTLLRGSSQEPGSYLHLGAQLPEQVGARASLIAIR</sequence>
<reference evidence="2" key="2">
    <citation type="journal article" date="2020" name="Microorganisms">
        <title>Osmotic Adaptation and Compatible Solute Biosynthesis of Phototrophic Bacteria as Revealed from Genome Analyses.</title>
        <authorList>
            <person name="Imhoff J.F."/>
            <person name="Rahn T."/>
            <person name="Kunzel S."/>
            <person name="Keller A."/>
            <person name="Neulinger S.C."/>
        </authorList>
    </citation>
    <scope>NUCLEOTIDE SEQUENCE</scope>
    <source>
        <strain evidence="2">DSM 11080</strain>
    </source>
</reference>
<name>A0AAJ0U8J8_9GAMM</name>